<proteinExistence type="predicted"/>
<evidence type="ECO:0000256" key="1">
    <source>
        <dbReference type="ARBA" id="ARBA00022737"/>
    </source>
</evidence>
<dbReference type="PANTHER" id="PTHR16263:SF4">
    <property type="entry name" value="TETRATRICOPEPTIDE REPEAT PROTEIN 38"/>
    <property type="match status" value="1"/>
</dbReference>
<dbReference type="Proteomes" id="UP000695022">
    <property type="component" value="Unplaced"/>
</dbReference>
<keyword evidence="2" id="KW-0802">TPR repeat</keyword>
<protein>
    <submittedName>
        <fullName evidence="4">Tetratricopeptide repeat protein 38-like isoform X1</fullName>
    </submittedName>
</protein>
<organism evidence="3 4">
    <name type="scientific">Priapulus caudatus</name>
    <name type="common">Priapulid worm</name>
    <dbReference type="NCBI Taxonomy" id="37621"/>
    <lineage>
        <taxon>Eukaryota</taxon>
        <taxon>Metazoa</taxon>
        <taxon>Ecdysozoa</taxon>
        <taxon>Scalidophora</taxon>
        <taxon>Priapulida</taxon>
        <taxon>Priapulimorpha</taxon>
        <taxon>Priapulimorphida</taxon>
        <taxon>Priapulidae</taxon>
        <taxon>Priapulus</taxon>
    </lineage>
</organism>
<dbReference type="GeneID" id="106815539"/>
<sequence length="149" mass="17193">MLACHNFWHWAVYHIERGEHTAALDVFDSQIASRVRTSGAMLDIVDACSMLYRLEMEGVRVGQERWEDVAEICRPYADDHMLVFNDCHLLMSFLGAKKSGYAERLMSSVERLSRKARELSASYSRQLGKQCCEAWWRAMRAVTVRLLTS</sequence>
<name>A0ABM1ETH0_PRICU</name>
<dbReference type="InterPro" id="IPR033891">
    <property type="entry name" value="TTC38"/>
</dbReference>
<evidence type="ECO:0000256" key="2">
    <source>
        <dbReference type="ARBA" id="ARBA00022803"/>
    </source>
</evidence>
<evidence type="ECO:0000313" key="3">
    <source>
        <dbReference type="Proteomes" id="UP000695022"/>
    </source>
</evidence>
<keyword evidence="3" id="KW-1185">Reference proteome</keyword>
<evidence type="ECO:0000313" key="4">
    <source>
        <dbReference type="RefSeq" id="XP_014675491.1"/>
    </source>
</evidence>
<dbReference type="RefSeq" id="XP_014675491.1">
    <property type="nucleotide sequence ID" value="XM_014820005.1"/>
</dbReference>
<reference evidence="4" key="1">
    <citation type="submission" date="2025-08" db="UniProtKB">
        <authorList>
            <consortium name="RefSeq"/>
        </authorList>
    </citation>
    <scope>IDENTIFICATION</scope>
</reference>
<gene>
    <name evidence="4" type="primary">LOC106815539</name>
</gene>
<keyword evidence="1" id="KW-0677">Repeat</keyword>
<accession>A0ABM1ETH0</accession>
<dbReference type="PANTHER" id="PTHR16263">
    <property type="entry name" value="TETRATRICOPEPTIDE REPEAT PROTEIN 38"/>
    <property type="match status" value="1"/>
</dbReference>